<organism evidence="1 2">
    <name type="scientific">Litorihabitans aurantiacus</name>
    <dbReference type="NCBI Taxonomy" id="1930061"/>
    <lineage>
        <taxon>Bacteria</taxon>
        <taxon>Bacillati</taxon>
        <taxon>Actinomycetota</taxon>
        <taxon>Actinomycetes</taxon>
        <taxon>Micrococcales</taxon>
        <taxon>Beutenbergiaceae</taxon>
        <taxon>Litorihabitans</taxon>
    </lineage>
</organism>
<comment type="caution">
    <text evidence="1">The sequence shown here is derived from an EMBL/GenBank/DDBJ whole genome shotgun (WGS) entry which is preliminary data.</text>
</comment>
<dbReference type="Proteomes" id="UP001157161">
    <property type="component" value="Unassembled WGS sequence"/>
</dbReference>
<reference evidence="1" key="1">
    <citation type="journal article" date="2014" name="Int. J. Syst. Evol. Microbiol.">
        <title>Complete genome sequence of Corynebacterium casei LMG S-19264T (=DSM 44701T), isolated from a smear-ripened cheese.</title>
        <authorList>
            <consortium name="US DOE Joint Genome Institute (JGI-PGF)"/>
            <person name="Walter F."/>
            <person name="Albersmeier A."/>
            <person name="Kalinowski J."/>
            <person name="Ruckert C."/>
        </authorList>
    </citation>
    <scope>NUCLEOTIDE SEQUENCE</scope>
    <source>
        <strain evidence="1">NBRC 112290</strain>
    </source>
</reference>
<proteinExistence type="predicted"/>
<dbReference type="AlphaFoldDB" id="A0AA38CUU7"/>
<keyword evidence="2" id="KW-1185">Reference proteome</keyword>
<protein>
    <submittedName>
        <fullName evidence="1">Uncharacterized protein</fullName>
    </submittedName>
</protein>
<sequence>MPGEDCYPDGDDPDAVGFAATQLSPRTDDDDAWIFAMFDRPADLTVRAYDVAGTVIAEAAVEPRWKRIGGSEECGGPHHADVEVTL</sequence>
<evidence type="ECO:0000313" key="2">
    <source>
        <dbReference type="Proteomes" id="UP001157161"/>
    </source>
</evidence>
<evidence type="ECO:0000313" key="1">
    <source>
        <dbReference type="EMBL" id="GMA32365.1"/>
    </source>
</evidence>
<accession>A0AA38CUU7</accession>
<gene>
    <name evidence="1" type="ORF">GCM10025875_23570</name>
</gene>
<dbReference type="RefSeq" id="WP_284251069.1">
    <property type="nucleotide sequence ID" value="NZ_BSUM01000001.1"/>
</dbReference>
<name>A0AA38CUU7_9MICO</name>
<dbReference type="EMBL" id="BSUM01000001">
    <property type="protein sequence ID" value="GMA32365.1"/>
    <property type="molecule type" value="Genomic_DNA"/>
</dbReference>
<reference evidence="1" key="2">
    <citation type="submission" date="2023-02" db="EMBL/GenBank/DDBJ databases">
        <authorList>
            <person name="Sun Q."/>
            <person name="Mori K."/>
        </authorList>
    </citation>
    <scope>NUCLEOTIDE SEQUENCE</scope>
    <source>
        <strain evidence="1">NBRC 112290</strain>
    </source>
</reference>